<keyword evidence="2" id="KW-1185">Reference proteome</keyword>
<gene>
    <name evidence="1" type="ORF">PDIGIT_LOCUS9987</name>
</gene>
<protein>
    <submittedName>
        <fullName evidence="1">Uncharacterized protein</fullName>
    </submittedName>
</protein>
<evidence type="ECO:0000313" key="2">
    <source>
        <dbReference type="Proteomes" id="UP001152607"/>
    </source>
</evidence>
<evidence type="ECO:0000313" key="1">
    <source>
        <dbReference type="EMBL" id="CAI6336881.1"/>
    </source>
</evidence>
<reference evidence="1" key="1">
    <citation type="submission" date="2023-01" db="EMBL/GenBank/DDBJ databases">
        <authorList>
            <person name="Van Ghelder C."/>
            <person name="Rancurel C."/>
        </authorList>
    </citation>
    <scope>NUCLEOTIDE SEQUENCE</scope>
    <source>
        <strain evidence="1">CNCM I-4278</strain>
    </source>
</reference>
<dbReference type="EMBL" id="CAOQHR010000007">
    <property type="protein sequence ID" value="CAI6336881.1"/>
    <property type="molecule type" value="Genomic_DNA"/>
</dbReference>
<accession>A0A9W4UL53</accession>
<dbReference type="AlphaFoldDB" id="A0A9W4UL53"/>
<organism evidence="1 2">
    <name type="scientific">Periconia digitata</name>
    <dbReference type="NCBI Taxonomy" id="1303443"/>
    <lineage>
        <taxon>Eukaryota</taxon>
        <taxon>Fungi</taxon>
        <taxon>Dikarya</taxon>
        <taxon>Ascomycota</taxon>
        <taxon>Pezizomycotina</taxon>
        <taxon>Dothideomycetes</taxon>
        <taxon>Pleosporomycetidae</taxon>
        <taxon>Pleosporales</taxon>
        <taxon>Massarineae</taxon>
        <taxon>Periconiaceae</taxon>
        <taxon>Periconia</taxon>
    </lineage>
</organism>
<sequence>MFVCEVLEIDKFRSFAKGGPEGREWIVTRAPCHRQLASNAFLRVLTSWGFEGIPIPSACLCCERVS</sequence>
<dbReference type="Proteomes" id="UP001152607">
    <property type="component" value="Unassembled WGS sequence"/>
</dbReference>
<comment type="caution">
    <text evidence="1">The sequence shown here is derived from an EMBL/GenBank/DDBJ whole genome shotgun (WGS) entry which is preliminary data.</text>
</comment>
<name>A0A9W4UL53_9PLEO</name>
<proteinExistence type="predicted"/>